<keyword evidence="8" id="KW-0698">rRNA processing</keyword>
<evidence type="ECO:0000256" key="1">
    <source>
        <dbReference type="ARBA" id="ARBA00000109"/>
    </source>
</evidence>
<evidence type="ECO:0000259" key="9">
    <source>
        <dbReference type="PROSITE" id="PS50137"/>
    </source>
</evidence>
<dbReference type="GO" id="GO:0004525">
    <property type="term" value="F:ribonuclease III activity"/>
    <property type="evidence" value="ECO:0007669"/>
    <property type="project" value="UniProtKB-EC"/>
</dbReference>
<evidence type="ECO:0000256" key="5">
    <source>
        <dbReference type="ARBA" id="ARBA00022759"/>
    </source>
</evidence>
<dbReference type="EMBL" id="CP065938">
    <property type="protein sequence ID" value="UWX06602.1"/>
    <property type="molecule type" value="Genomic_DNA"/>
</dbReference>
<dbReference type="PANTHER" id="PTHR11207">
    <property type="entry name" value="RIBONUCLEASE III"/>
    <property type="match status" value="1"/>
</dbReference>
<evidence type="ECO:0000256" key="3">
    <source>
        <dbReference type="ARBA" id="ARBA00022664"/>
    </source>
</evidence>
<dbReference type="Gene3D" id="3.30.160.20">
    <property type="match status" value="1"/>
</dbReference>
<gene>
    <name evidence="8 11" type="primary">rnc</name>
    <name evidence="11" type="ORF">JBF11_04660</name>
</gene>
<comment type="subunit">
    <text evidence="8">Homodimer.</text>
</comment>
<evidence type="ECO:0000256" key="7">
    <source>
        <dbReference type="ARBA" id="ARBA00022884"/>
    </source>
</evidence>
<evidence type="ECO:0000256" key="2">
    <source>
        <dbReference type="ARBA" id="ARBA00010183"/>
    </source>
</evidence>
<dbReference type="InterPro" id="IPR011907">
    <property type="entry name" value="RNase_III"/>
</dbReference>
<feature type="active site" evidence="8">
    <location>
        <position position="49"/>
    </location>
</feature>
<dbReference type="HAMAP" id="MF_00104">
    <property type="entry name" value="RNase_III"/>
    <property type="match status" value="1"/>
</dbReference>
<dbReference type="Pfam" id="PF00035">
    <property type="entry name" value="dsrm"/>
    <property type="match status" value="1"/>
</dbReference>
<evidence type="ECO:0000313" key="11">
    <source>
        <dbReference type="EMBL" id="UWX06602.1"/>
    </source>
</evidence>
<keyword evidence="3 8" id="KW-0507">mRNA processing</keyword>
<keyword evidence="12" id="KW-1185">Reference proteome</keyword>
<dbReference type="Gene3D" id="1.10.1520.10">
    <property type="entry name" value="Ribonuclease III domain"/>
    <property type="match status" value="1"/>
</dbReference>
<feature type="domain" description="DRBM" evidence="9">
    <location>
        <begin position="159"/>
        <end position="228"/>
    </location>
</feature>
<dbReference type="RefSeq" id="WP_334316212.1">
    <property type="nucleotide sequence ID" value="NZ_CP065938.1"/>
</dbReference>
<reference evidence="11" key="1">
    <citation type="submission" date="2020-12" db="EMBL/GenBank/DDBJ databases">
        <title>Taurinivorans muris gen. nov., sp. nov., fundamental and realized metabolic niche of a ubiquitous sulfidogenic bacterium in the murine intestine.</title>
        <authorList>
            <person name="Ye H."/>
            <person name="Hanson B.T."/>
            <person name="Loy A."/>
        </authorList>
    </citation>
    <scope>NUCLEOTIDE SEQUENCE</scope>
    <source>
        <strain evidence="11">LT0009</strain>
    </source>
</reference>
<comment type="function">
    <text evidence="8">Digests double-stranded RNA. Involved in the processing of primary rRNA transcript to yield the immediate precursors to the large and small rRNAs (23S and 16S). Processes some mRNAs, and tRNAs when they are encoded in the rRNA operon. Processes pre-crRNA and tracrRNA of type II CRISPR loci if present in the organism.</text>
</comment>
<feature type="domain" description="RNase III" evidence="10">
    <location>
        <begin position="5"/>
        <end position="132"/>
    </location>
</feature>
<dbReference type="SMART" id="SM00358">
    <property type="entry name" value="DSRM"/>
    <property type="match status" value="1"/>
</dbReference>
<proteinExistence type="inferred from homology"/>
<dbReference type="EC" id="3.1.26.3" evidence="8"/>
<sequence>MQEKLILLQKELGYTFKNPELLTTALTHSSYINENSCSEHNERLEFLGDAILEIHISEELYKRFPNAREGILTHFRSALVNEKSLAELAGQLRISDCLRLGIGEENQGGRTRPALIADALEAVLGAIYLDSDFETSKKIVLSLFKKKFPKQETVIQKKSYKTQLQEFTQAHFHYTPEYELVSRSGPEHDKTFTVRYDSPQGFAITASSSSIKKAEHQAAKLALEKYRKLVGEFK</sequence>
<dbReference type="Proteomes" id="UP001058120">
    <property type="component" value="Chromosome"/>
</dbReference>
<comment type="catalytic activity">
    <reaction evidence="1 8">
        <text>Endonucleolytic cleavage to 5'-phosphomonoester.</text>
        <dbReference type="EC" id="3.1.26.3"/>
    </reaction>
</comment>
<dbReference type="SMART" id="SM00535">
    <property type="entry name" value="RIBOc"/>
    <property type="match status" value="1"/>
</dbReference>
<keyword evidence="8" id="KW-0963">Cytoplasm</keyword>
<dbReference type="SUPFAM" id="SSF54768">
    <property type="entry name" value="dsRNA-binding domain-like"/>
    <property type="match status" value="1"/>
</dbReference>
<comment type="subcellular location">
    <subcellularLocation>
        <location evidence="8">Cytoplasm</location>
    </subcellularLocation>
</comment>
<feature type="binding site" evidence="8">
    <location>
        <position position="118"/>
    </location>
    <ligand>
        <name>Mg(2+)</name>
        <dbReference type="ChEBI" id="CHEBI:18420"/>
    </ligand>
</feature>
<comment type="similarity">
    <text evidence="2">Belongs to the ribonuclease III family.</text>
</comment>
<keyword evidence="8" id="KW-0460">Magnesium</keyword>
<feature type="active site" evidence="8">
    <location>
        <position position="121"/>
    </location>
</feature>
<feature type="binding site" evidence="8">
    <location>
        <position position="45"/>
    </location>
    <ligand>
        <name>Mg(2+)</name>
        <dbReference type="ChEBI" id="CHEBI:18420"/>
    </ligand>
</feature>
<dbReference type="CDD" id="cd00593">
    <property type="entry name" value="RIBOc"/>
    <property type="match status" value="1"/>
</dbReference>
<keyword evidence="8" id="KW-0819">tRNA processing</keyword>
<keyword evidence="4 8" id="KW-0540">Nuclease</keyword>
<dbReference type="CDD" id="cd10845">
    <property type="entry name" value="DSRM_RNAse_III_family"/>
    <property type="match status" value="1"/>
</dbReference>
<comment type="cofactor">
    <cofactor evidence="8">
        <name>Mg(2+)</name>
        <dbReference type="ChEBI" id="CHEBI:18420"/>
    </cofactor>
</comment>
<dbReference type="InterPro" id="IPR036389">
    <property type="entry name" value="RNase_III_sf"/>
</dbReference>
<evidence type="ECO:0000256" key="8">
    <source>
        <dbReference type="HAMAP-Rule" id="MF_00104"/>
    </source>
</evidence>
<evidence type="ECO:0000313" key="12">
    <source>
        <dbReference type="Proteomes" id="UP001058120"/>
    </source>
</evidence>
<feature type="binding site" evidence="8">
    <location>
        <position position="121"/>
    </location>
    <ligand>
        <name>Mg(2+)</name>
        <dbReference type="ChEBI" id="CHEBI:18420"/>
    </ligand>
</feature>
<dbReference type="InterPro" id="IPR014720">
    <property type="entry name" value="dsRBD_dom"/>
</dbReference>
<dbReference type="PROSITE" id="PS50137">
    <property type="entry name" value="DS_RBD"/>
    <property type="match status" value="1"/>
</dbReference>
<evidence type="ECO:0000256" key="6">
    <source>
        <dbReference type="ARBA" id="ARBA00022801"/>
    </source>
</evidence>
<dbReference type="SUPFAM" id="SSF69065">
    <property type="entry name" value="RNase III domain-like"/>
    <property type="match status" value="1"/>
</dbReference>
<protein>
    <recommendedName>
        <fullName evidence="8">Ribonuclease 3</fullName>
        <ecNumber evidence="8">3.1.26.3</ecNumber>
    </recommendedName>
    <alternativeName>
        <fullName evidence="8">Ribonuclease III</fullName>
        <shortName evidence="8">RNase III</shortName>
    </alternativeName>
</protein>
<name>A0ABY5Y329_9BACT</name>
<accession>A0ABY5Y329</accession>
<dbReference type="NCBIfam" id="TIGR02191">
    <property type="entry name" value="RNaseIII"/>
    <property type="match status" value="1"/>
</dbReference>
<keyword evidence="5 8" id="KW-0255">Endonuclease</keyword>
<keyword evidence="6 8" id="KW-0378">Hydrolase</keyword>
<evidence type="ECO:0000256" key="4">
    <source>
        <dbReference type="ARBA" id="ARBA00022722"/>
    </source>
</evidence>
<dbReference type="PANTHER" id="PTHR11207:SF0">
    <property type="entry name" value="RIBONUCLEASE 3"/>
    <property type="match status" value="1"/>
</dbReference>
<dbReference type="Pfam" id="PF14622">
    <property type="entry name" value="Ribonucleas_3_3"/>
    <property type="match status" value="1"/>
</dbReference>
<organism evidence="11 12">
    <name type="scientific">Taurinivorans muris</name>
    <dbReference type="NCBI Taxonomy" id="2787751"/>
    <lineage>
        <taxon>Bacteria</taxon>
        <taxon>Pseudomonadati</taxon>
        <taxon>Thermodesulfobacteriota</taxon>
        <taxon>Desulfovibrionia</taxon>
        <taxon>Desulfovibrionales</taxon>
        <taxon>Desulfovibrionaceae</taxon>
        <taxon>Taurinivorans</taxon>
    </lineage>
</organism>
<dbReference type="InterPro" id="IPR000999">
    <property type="entry name" value="RNase_III_dom"/>
</dbReference>
<dbReference type="PROSITE" id="PS50142">
    <property type="entry name" value="RNASE_3_2"/>
    <property type="match status" value="1"/>
</dbReference>
<keyword evidence="8" id="KW-0479">Metal-binding</keyword>
<keyword evidence="7 8" id="KW-0694">RNA-binding</keyword>
<dbReference type="PROSITE" id="PS00517">
    <property type="entry name" value="RNASE_3_1"/>
    <property type="match status" value="1"/>
</dbReference>
<keyword evidence="8" id="KW-0699">rRNA-binding</keyword>
<evidence type="ECO:0000259" key="10">
    <source>
        <dbReference type="PROSITE" id="PS50142"/>
    </source>
</evidence>